<name>A0AAN9EAF3_CROPI</name>
<organism evidence="3 4">
    <name type="scientific">Crotalaria pallida</name>
    <name type="common">Smooth rattlebox</name>
    <name type="synonym">Crotalaria striata</name>
    <dbReference type="NCBI Taxonomy" id="3830"/>
    <lineage>
        <taxon>Eukaryota</taxon>
        <taxon>Viridiplantae</taxon>
        <taxon>Streptophyta</taxon>
        <taxon>Embryophyta</taxon>
        <taxon>Tracheophyta</taxon>
        <taxon>Spermatophyta</taxon>
        <taxon>Magnoliopsida</taxon>
        <taxon>eudicotyledons</taxon>
        <taxon>Gunneridae</taxon>
        <taxon>Pentapetalae</taxon>
        <taxon>rosids</taxon>
        <taxon>fabids</taxon>
        <taxon>Fabales</taxon>
        <taxon>Fabaceae</taxon>
        <taxon>Papilionoideae</taxon>
        <taxon>50 kb inversion clade</taxon>
        <taxon>genistoids sensu lato</taxon>
        <taxon>core genistoids</taxon>
        <taxon>Crotalarieae</taxon>
        <taxon>Crotalaria</taxon>
    </lineage>
</organism>
<dbReference type="InterPro" id="IPR012334">
    <property type="entry name" value="Pectin_lyas_fold"/>
</dbReference>
<dbReference type="Proteomes" id="UP001372338">
    <property type="component" value="Unassembled WGS sequence"/>
</dbReference>
<evidence type="ECO:0008006" key="5">
    <source>
        <dbReference type="Google" id="ProtNLM"/>
    </source>
</evidence>
<comment type="caution">
    <text evidence="3">The sequence shown here is derived from an EMBL/GenBank/DDBJ whole genome shotgun (WGS) entry which is preliminary data.</text>
</comment>
<evidence type="ECO:0000313" key="3">
    <source>
        <dbReference type="EMBL" id="KAK7251937.1"/>
    </source>
</evidence>
<comment type="subcellular location">
    <subcellularLocation>
        <location evidence="1">Secreted</location>
        <location evidence="1">Cell wall</location>
    </subcellularLocation>
</comment>
<reference evidence="3 4" key="1">
    <citation type="submission" date="2024-01" db="EMBL/GenBank/DDBJ databases">
        <title>The genomes of 5 underutilized Papilionoideae crops provide insights into root nodulation and disease resistanc.</title>
        <authorList>
            <person name="Yuan L."/>
        </authorList>
    </citation>
    <scope>NUCLEOTIDE SEQUENCE [LARGE SCALE GENOMIC DNA]</scope>
    <source>
        <strain evidence="3">ZHUSHIDOU_FW_LH</strain>
        <tissue evidence="3">Leaf</tissue>
    </source>
</reference>
<dbReference type="Gene3D" id="2.160.20.10">
    <property type="entry name" value="Single-stranded right-handed beta-helix, Pectin lyase-like"/>
    <property type="match status" value="1"/>
</dbReference>
<keyword evidence="2" id="KW-0964">Secreted</keyword>
<dbReference type="InterPro" id="IPR011050">
    <property type="entry name" value="Pectin_lyase_fold/virulence"/>
</dbReference>
<dbReference type="InterPro" id="IPR051801">
    <property type="entry name" value="GH28_Enzymes"/>
</dbReference>
<gene>
    <name evidence="3" type="ORF">RIF29_35558</name>
</gene>
<accession>A0AAN9EAF3</accession>
<evidence type="ECO:0000256" key="1">
    <source>
        <dbReference type="ARBA" id="ARBA00004191"/>
    </source>
</evidence>
<dbReference type="EMBL" id="JAYWIO010000007">
    <property type="protein sequence ID" value="KAK7251937.1"/>
    <property type="molecule type" value="Genomic_DNA"/>
</dbReference>
<dbReference type="AlphaFoldDB" id="A0AAN9EAF3"/>
<proteinExistence type="predicted"/>
<dbReference type="SUPFAM" id="SSF51126">
    <property type="entry name" value="Pectin lyase-like"/>
    <property type="match status" value="1"/>
</dbReference>
<keyword evidence="4" id="KW-1185">Reference proteome</keyword>
<evidence type="ECO:0000313" key="4">
    <source>
        <dbReference type="Proteomes" id="UP001372338"/>
    </source>
</evidence>
<sequence>MMVDITSTLGRFHHQRLDLKCCLPTLLTSHKTLFTVLWIAAFASVFIWHRNIVGGGGFFFGRASTPPRPIPKLRPLAFNLTNFGGVGDGVTLNTEAFERAVSTISKLGKKGVGQLNVPPGRWVTAPFNLTSHMTLF</sequence>
<protein>
    <recommendedName>
        <fullName evidence="5">Polygalacturonase</fullName>
    </recommendedName>
</protein>
<evidence type="ECO:0000256" key="2">
    <source>
        <dbReference type="ARBA" id="ARBA00022512"/>
    </source>
</evidence>
<dbReference type="PANTHER" id="PTHR31339">
    <property type="entry name" value="PECTIN LYASE-RELATED"/>
    <property type="match status" value="1"/>
</dbReference>
<dbReference type="PANTHER" id="PTHR31339:SF44">
    <property type="entry name" value="PECTIN LYASE-LIKE SUPERFAMILY PROTEIN"/>
    <property type="match status" value="1"/>
</dbReference>
<keyword evidence="2" id="KW-0134">Cell wall</keyword>